<dbReference type="PANTHER" id="PTHR43744">
    <property type="entry name" value="ABC TRANSPORTER PERMEASE PROTEIN MG189-RELATED-RELATED"/>
    <property type="match status" value="1"/>
</dbReference>
<feature type="transmembrane region" description="Helical" evidence="7">
    <location>
        <begin position="243"/>
        <end position="262"/>
    </location>
</feature>
<proteinExistence type="inferred from homology"/>
<organism evidence="9 10">
    <name type="scientific">Cohnella abietis</name>
    <dbReference type="NCBI Taxonomy" id="2507935"/>
    <lineage>
        <taxon>Bacteria</taxon>
        <taxon>Bacillati</taxon>
        <taxon>Bacillota</taxon>
        <taxon>Bacilli</taxon>
        <taxon>Bacillales</taxon>
        <taxon>Paenibacillaceae</taxon>
        <taxon>Cohnella</taxon>
    </lineage>
</organism>
<dbReference type="InterPro" id="IPR000515">
    <property type="entry name" value="MetI-like"/>
</dbReference>
<evidence type="ECO:0000256" key="5">
    <source>
        <dbReference type="ARBA" id="ARBA00022989"/>
    </source>
</evidence>
<comment type="subcellular location">
    <subcellularLocation>
        <location evidence="1 7">Cell membrane</location>
        <topology evidence="1 7">Multi-pass membrane protein</topology>
    </subcellularLocation>
</comment>
<dbReference type="GO" id="GO:0005886">
    <property type="term" value="C:plasma membrane"/>
    <property type="evidence" value="ECO:0007669"/>
    <property type="project" value="UniProtKB-SubCell"/>
</dbReference>
<feature type="transmembrane region" description="Helical" evidence="7">
    <location>
        <begin position="141"/>
        <end position="162"/>
    </location>
</feature>
<accession>A0A3T1D5W1</accession>
<evidence type="ECO:0000256" key="6">
    <source>
        <dbReference type="ARBA" id="ARBA00023136"/>
    </source>
</evidence>
<comment type="similarity">
    <text evidence="7">Belongs to the binding-protein-dependent transport system permease family.</text>
</comment>
<evidence type="ECO:0000256" key="2">
    <source>
        <dbReference type="ARBA" id="ARBA00022448"/>
    </source>
</evidence>
<feature type="transmembrane region" description="Helical" evidence="7">
    <location>
        <begin position="108"/>
        <end position="129"/>
    </location>
</feature>
<keyword evidence="4 7" id="KW-0812">Transmembrane</keyword>
<sequence>MTNRRSWPAGLFIYIVLITIAIIDFYPVVYMAINSSRTAVDFFKNPGGLPLEWNFDNFKALYYRFDVLRLFGNTFFSAAAAFVLTMLLAIPASFAFAKLRFKFRQGLYMTIIATMTIPSITFAVPNFLLMSRIGLVDHLESVILIWGITSVPSNIFLLAALMRGIPNEILEAGKIDGMRYFQTLTRFVIPLSAPGIITLAIFNTTGWWNDLFTPLIFLQSDDLKTMTVAVATILKRFDTDYPLLLAGLFMTSIPPIAIYIALQKYIKKGLVIGSVK</sequence>
<evidence type="ECO:0000256" key="3">
    <source>
        <dbReference type="ARBA" id="ARBA00022475"/>
    </source>
</evidence>
<name>A0A3T1D5W1_9BACL</name>
<dbReference type="KEGG" id="cohn:KCTCHS21_29010"/>
<evidence type="ECO:0000256" key="4">
    <source>
        <dbReference type="ARBA" id="ARBA00022692"/>
    </source>
</evidence>
<dbReference type="CDD" id="cd06261">
    <property type="entry name" value="TM_PBP2"/>
    <property type="match status" value="1"/>
</dbReference>
<dbReference type="InterPro" id="IPR035906">
    <property type="entry name" value="MetI-like_sf"/>
</dbReference>
<reference evidence="9 10" key="1">
    <citation type="submission" date="2019-01" db="EMBL/GenBank/DDBJ databases">
        <title>Complete genome sequence of Cohnella hallensis HS21 isolated from Korean fir (Abies koreana) rhizospheric soil.</title>
        <authorList>
            <person name="Jiang L."/>
            <person name="Kang S.W."/>
            <person name="Kim S."/>
            <person name="Jung J."/>
            <person name="Kim C.Y."/>
            <person name="Kim D.H."/>
            <person name="Kim S.W."/>
            <person name="Lee J."/>
        </authorList>
    </citation>
    <scope>NUCLEOTIDE SEQUENCE [LARGE SCALE GENOMIC DNA]</scope>
    <source>
        <strain evidence="9 10">HS21</strain>
    </source>
</reference>
<evidence type="ECO:0000313" key="9">
    <source>
        <dbReference type="EMBL" id="BBI33502.1"/>
    </source>
</evidence>
<keyword evidence="10" id="KW-1185">Reference proteome</keyword>
<dbReference type="EMBL" id="AP019400">
    <property type="protein sequence ID" value="BBI33502.1"/>
    <property type="molecule type" value="Genomic_DNA"/>
</dbReference>
<dbReference type="Proteomes" id="UP000289856">
    <property type="component" value="Chromosome"/>
</dbReference>
<dbReference type="PANTHER" id="PTHR43744:SF12">
    <property type="entry name" value="ABC TRANSPORTER PERMEASE PROTEIN MG189-RELATED"/>
    <property type="match status" value="1"/>
</dbReference>
<keyword evidence="2 7" id="KW-0813">Transport</keyword>
<evidence type="ECO:0000259" key="8">
    <source>
        <dbReference type="PROSITE" id="PS50928"/>
    </source>
</evidence>
<keyword evidence="3" id="KW-1003">Cell membrane</keyword>
<feature type="transmembrane region" description="Helical" evidence="7">
    <location>
        <begin position="12"/>
        <end position="33"/>
    </location>
</feature>
<dbReference type="OrthoDB" id="9807047at2"/>
<feature type="transmembrane region" description="Helical" evidence="7">
    <location>
        <begin position="183"/>
        <end position="202"/>
    </location>
</feature>
<dbReference type="SUPFAM" id="SSF161098">
    <property type="entry name" value="MetI-like"/>
    <property type="match status" value="1"/>
</dbReference>
<dbReference type="PROSITE" id="PS50928">
    <property type="entry name" value="ABC_TM1"/>
    <property type="match status" value="1"/>
</dbReference>
<dbReference type="Pfam" id="PF00528">
    <property type="entry name" value="BPD_transp_1"/>
    <property type="match status" value="1"/>
</dbReference>
<protein>
    <submittedName>
        <fullName evidence="9">ABC transporter permease</fullName>
    </submittedName>
</protein>
<keyword evidence="6 7" id="KW-0472">Membrane</keyword>
<keyword evidence="5 7" id="KW-1133">Transmembrane helix</keyword>
<dbReference type="RefSeq" id="WP_130609316.1">
    <property type="nucleotide sequence ID" value="NZ_AP019400.1"/>
</dbReference>
<evidence type="ECO:0000256" key="1">
    <source>
        <dbReference type="ARBA" id="ARBA00004651"/>
    </source>
</evidence>
<feature type="domain" description="ABC transmembrane type-1" evidence="8">
    <location>
        <begin position="71"/>
        <end position="262"/>
    </location>
</feature>
<dbReference type="GO" id="GO:0055085">
    <property type="term" value="P:transmembrane transport"/>
    <property type="evidence" value="ECO:0007669"/>
    <property type="project" value="InterPro"/>
</dbReference>
<evidence type="ECO:0000256" key="7">
    <source>
        <dbReference type="RuleBase" id="RU363032"/>
    </source>
</evidence>
<gene>
    <name evidence="9" type="ORF">KCTCHS21_29010</name>
</gene>
<dbReference type="Gene3D" id="1.10.3720.10">
    <property type="entry name" value="MetI-like"/>
    <property type="match status" value="1"/>
</dbReference>
<evidence type="ECO:0000313" key="10">
    <source>
        <dbReference type="Proteomes" id="UP000289856"/>
    </source>
</evidence>
<dbReference type="AlphaFoldDB" id="A0A3T1D5W1"/>
<feature type="transmembrane region" description="Helical" evidence="7">
    <location>
        <begin position="75"/>
        <end position="96"/>
    </location>
</feature>